<dbReference type="Pfam" id="PF21641">
    <property type="entry name" value="NarE"/>
    <property type="match status" value="1"/>
</dbReference>
<keyword evidence="2" id="KW-1185">Reference proteome</keyword>
<dbReference type="RefSeq" id="WP_081258016.1">
    <property type="nucleotide sequence ID" value="NZ_LVXZ01000049.1"/>
</dbReference>
<protein>
    <submittedName>
        <fullName evidence="1">Uncharacterized protein</fullName>
    </submittedName>
</protein>
<evidence type="ECO:0000313" key="2">
    <source>
        <dbReference type="Proteomes" id="UP000078302"/>
    </source>
</evidence>
<dbReference type="AlphaFoldDB" id="A0A179BM58"/>
<dbReference type="EMBL" id="LVXZ01000049">
    <property type="protein sequence ID" value="OAP92084.1"/>
    <property type="molecule type" value="Genomic_DNA"/>
</dbReference>
<dbReference type="OrthoDB" id="9181875at2"/>
<organism evidence="1 2">
    <name type="scientific">Acidithiobacillus ferrooxidans</name>
    <name type="common">Thiobacillus ferrooxidans</name>
    <dbReference type="NCBI Taxonomy" id="920"/>
    <lineage>
        <taxon>Bacteria</taxon>
        <taxon>Pseudomonadati</taxon>
        <taxon>Pseudomonadota</taxon>
        <taxon>Acidithiobacillia</taxon>
        <taxon>Acidithiobacillales</taxon>
        <taxon>Acidithiobacillaceae</taxon>
        <taxon>Acidithiobacillus</taxon>
    </lineage>
</organism>
<evidence type="ECO:0000313" key="1">
    <source>
        <dbReference type="EMBL" id="OAP92084.1"/>
    </source>
</evidence>
<proteinExistence type="predicted"/>
<sequence>MTLLYRGVSTEIHHRQGGRLIPTGSNVDIVMRRNDADRGAELRRDGTFQRFSSEVNTARGHQLVTGIHDGCFISITEESRIAIPFATNNGTTDGYVYVLDQRLFSPLGVVSIRFPDPRYPDEQEVSIRAADGGEIPQQIIVEVWPVSAGEYVA</sequence>
<reference evidence="1 2" key="1">
    <citation type="submission" date="2016-04" db="EMBL/GenBank/DDBJ databases">
        <title>Acidithiobacillus ferrooxidans genome sequencing and assembly.</title>
        <authorList>
            <person name="Zhou Z."/>
        </authorList>
    </citation>
    <scope>NUCLEOTIDE SEQUENCE [LARGE SCALE GENOMIC DNA]</scope>
    <source>
        <strain evidence="1 2">BY0502</strain>
    </source>
</reference>
<name>A0A179BM58_ACIFR</name>
<dbReference type="InterPro" id="IPR049061">
    <property type="entry name" value="NarE-like"/>
</dbReference>
<comment type="caution">
    <text evidence="1">The sequence shown here is derived from an EMBL/GenBank/DDBJ whole genome shotgun (WGS) entry which is preliminary data.</text>
</comment>
<gene>
    <name evidence="1" type="ORF">A4H96_04760</name>
</gene>
<accession>A0A179BM58</accession>
<dbReference type="Proteomes" id="UP000078302">
    <property type="component" value="Unassembled WGS sequence"/>
</dbReference>